<dbReference type="RefSeq" id="WP_208347995.1">
    <property type="nucleotide sequence ID" value="NZ_JAALHA020000001.1"/>
</dbReference>
<comment type="caution">
    <text evidence="3">The sequence shown here is derived from an EMBL/GenBank/DDBJ whole genome shotgun (WGS) entry which is preliminary data.</text>
</comment>
<feature type="region of interest" description="Disordered" evidence="1">
    <location>
        <begin position="662"/>
        <end position="687"/>
    </location>
</feature>
<gene>
    <name evidence="3" type="ORF">G7B40_005630</name>
</gene>
<name>A0AAP5I2T1_9CYAN</name>
<reference evidence="4" key="1">
    <citation type="journal article" date="2021" name="Science">
        <title>Hunting the eagle killer: A cyanobacterial neurotoxin causes vacuolar myelinopathy.</title>
        <authorList>
            <person name="Breinlinger S."/>
            <person name="Phillips T.J."/>
            <person name="Haram B.N."/>
            <person name="Mares J."/>
            <person name="Martinez Yerena J.A."/>
            <person name="Hrouzek P."/>
            <person name="Sobotka R."/>
            <person name="Henderson W.M."/>
            <person name="Schmieder P."/>
            <person name="Williams S.M."/>
            <person name="Lauderdale J.D."/>
            <person name="Wilde H.D."/>
            <person name="Gerrin W."/>
            <person name="Kust A."/>
            <person name="Washington J.W."/>
            <person name="Wagner C."/>
            <person name="Geier B."/>
            <person name="Liebeke M."/>
            <person name="Enke H."/>
            <person name="Niedermeyer T.H.J."/>
            <person name="Wilde S.B."/>
        </authorList>
    </citation>
    <scope>NUCLEOTIDE SEQUENCE [LARGE SCALE GENOMIC DNA]</scope>
    <source>
        <strain evidence="4">Thurmond2011</strain>
    </source>
</reference>
<evidence type="ECO:0000313" key="3">
    <source>
        <dbReference type="EMBL" id="MDR9894052.1"/>
    </source>
</evidence>
<keyword evidence="2" id="KW-1133">Transmembrane helix</keyword>
<feature type="compositionally biased region" description="Low complexity" evidence="1">
    <location>
        <begin position="675"/>
        <end position="687"/>
    </location>
</feature>
<feature type="region of interest" description="Disordered" evidence="1">
    <location>
        <begin position="1"/>
        <end position="64"/>
    </location>
</feature>
<dbReference type="AlphaFoldDB" id="A0AAP5I2T1"/>
<feature type="transmembrane region" description="Helical" evidence="2">
    <location>
        <begin position="83"/>
        <end position="106"/>
    </location>
</feature>
<accession>A0AAP5I2T1</accession>
<dbReference type="Proteomes" id="UP000667802">
    <property type="component" value="Unassembled WGS sequence"/>
</dbReference>
<feature type="compositionally biased region" description="Polar residues" evidence="1">
    <location>
        <begin position="22"/>
        <end position="46"/>
    </location>
</feature>
<keyword evidence="2" id="KW-0812">Transmembrane</keyword>
<feature type="compositionally biased region" description="Pro residues" evidence="1">
    <location>
        <begin position="663"/>
        <end position="674"/>
    </location>
</feature>
<feature type="compositionally biased region" description="Polar residues" evidence="1">
    <location>
        <begin position="52"/>
        <end position="64"/>
    </location>
</feature>
<protein>
    <submittedName>
        <fullName evidence="3">Chromosome segregation ATPase</fullName>
    </submittedName>
</protein>
<evidence type="ECO:0000256" key="1">
    <source>
        <dbReference type="SAM" id="MobiDB-lite"/>
    </source>
</evidence>
<keyword evidence="4" id="KW-1185">Reference proteome</keyword>
<dbReference type="EMBL" id="JAALHA020000001">
    <property type="protein sequence ID" value="MDR9894052.1"/>
    <property type="molecule type" value="Genomic_DNA"/>
</dbReference>
<evidence type="ECO:0000313" key="4">
    <source>
        <dbReference type="Proteomes" id="UP000667802"/>
    </source>
</evidence>
<sequence length="687" mass="76719">MTERDIPESWSPARAQELEQMTMLSRNQQVSENASGVSATGSTSKSVKQRSNENSPEQPFDDQLQQIAPSKSLGKLPRWLKSWALWVFVLTLVPGGIAFVSIAMLLKLPSAPNCPSIFWPLASASVRINCAQLAASKQTVNDLLQAIALVKDLPKNHPLREEIDHHIEDWSQDILLLAKESFQAGRLQEAIATARRIPEDVSARKLVDEKIAKWQSIWSKAEEINKEAEEQIRQQHWHQAFMVASKLLRIDNKYWTSTRYDQLNQLIVRTREDGEKLAKAESLSKTSEVGNILKAIQLVGSIGKDSYIYQPAKDMIPTLGRRMLELAQRKLDKEDPDGAIEIAQQIPASTGLQMESEDFISIAQAQRSALTGTIPGLESAISQAQQIDSTRPSYEKAQNLIARWQLEIEDVGHLEKARSLSSGGGITDLTAAINEAQVIPASNPRSREARREIDHWVAQIQTIEDQPFMDRAEQLAVSEDINSLQAAIAEASQIRRGRALYREAQNKIGDWIGKIQRIEDQPYLDQARELAQSGDLPAAISTAQRIGTGRSLSREARRSINDWEEQIRAKENWRRAKEIALNATPSALAEAIRLADRVPNSSILRNDVNVALDGWSQQLLNIARSQGESDMLKGIETAKLIPKGTAAYREARQQIRTWREILNPPPVQPTPTPTPGLLQPSTIIDEQ</sequence>
<keyword evidence="2" id="KW-0472">Membrane</keyword>
<organism evidence="3 4">
    <name type="scientific">Aetokthonos hydrillicola Thurmond2011</name>
    <dbReference type="NCBI Taxonomy" id="2712845"/>
    <lineage>
        <taxon>Bacteria</taxon>
        <taxon>Bacillati</taxon>
        <taxon>Cyanobacteriota</taxon>
        <taxon>Cyanophyceae</taxon>
        <taxon>Nostocales</taxon>
        <taxon>Hapalosiphonaceae</taxon>
        <taxon>Aetokthonos</taxon>
    </lineage>
</organism>
<proteinExistence type="predicted"/>
<evidence type="ECO:0000256" key="2">
    <source>
        <dbReference type="SAM" id="Phobius"/>
    </source>
</evidence>